<dbReference type="EMBL" id="WSZK01000036">
    <property type="protein sequence ID" value="MWG36494.1"/>
    <property type="molecule type" value="Genomic_DNA"/>
</dbReference>
<protein>
    <submittedName>
        <fullName evidence="2">Uncharacterized protein</fullName>
    </submittedName>
</protein>
<accession>A0A6B0GNX2</accession>
<evidence type="ECO:0000256" key="1">
    <source>
        <dbReference type="SAM" id="MobiDB-lite"/>
    </source>
</evidence>
<feature type="region of interest" description="Disordered" evidence="1">
    <location>
        <begin position="15"/>
        <end position="37"/>
    </location>
</feature>
<reference evidence="2 3" key="1">
    <citation type="submission" date="2019-12" db="EMBL/GenBank/DDBJ databases">
        <title>Halocatena pleomorpha gen. nov. sp. nov., an extremely halophilic archaeon of family Halobacteriaceae isolated from saltpan soil.</title>
        <authorList>
            <person name="Pal Y."/>
            <person name="Verma A."/>
            <person name="Krishnamurthi S."/>
            <person name="Kumar P."/>
        </authorList>
    </citation>
    <scope>NUCLEOTIDE SEQUENCE [LARGE SCALE GENOMIC DNA]</scope>
    <source>
        <strain evidence="2 3">JCM 16495</strain>
    </source>
</reference>
<keyword evidence="3" id="KW-1185">Reference proteome</keyword>
<organism evidence="2 3">
    <name type="scientific">Halomarina oriensis</name>
    <dbReference type="NCBI Taxonomy" id="671145"/>
    <lineage>
        <taxon>Archaea</taxon>
        <taxon>Methanobacteriati</taxon>
        <taxon>Methanobacteriota</taxon>
        <taxon>Stenosarchaea group</taxon>
        <taxon>Halobacteria</taxon>
        <taxon>Halobacteriales</taxon>
        <taxon>Natronomonadaceae</taxon>
        <taxon>Halomarina</taxon>
    </lineage>
</organism>
<dbReference type="AlphaFoldDB" id="A0A6B0GNX2"/>
<dbReference type="Proteomes" id="UP000451471">
    <property type="component" value="Unassembled WGS sequence"/>
</dbReference>
<name>A0A6B0GNX2_9EURY</name>
<comment type="caution">
    <text evidence="2">The sequence shown here is derived from an EMBL/GenBank/DDBJ whole genome shotgun (WGS) entry which is preliminary data.</text>
</comment>
<proteinExistence type="predicted"/>
<evidence type="ECO:0000313" key="2">
    <source>
        <dbReference type="EMBL" id="MWG36494.1"/>
    </source>
</evidence>
<sequence>MTDTPIRVAYPVVEKPSLAPSSDGSPADPVTHREFTIETTPQEAYRIRGLILAAVDTHLKDHGSLEGVAIDVHRYAKLDAFLQWKHGESAEGLLDSPIHTIATDQEVLEVLHDNHAVMQSVFAE</sequence>
<evidence type="ECO:0000313" key="3">
    <source>
        <dbReference type="Proteomes" id="UP000451471"/>
    </source>
</evidence>
<gene>
    <name evidence="2" type="ORF">GQS65_18725</name>
</gene>
<dbReference type="RefSeq" id="WP_158206150.1">
    <property type="nucleotide sequence ID" value="NZ_WSZK01000036.1"/>
</dbReference>